<name>A0A6M9PM84_9BURK</name>
<dbReference type="EMBL" id="CP028940">
    <property type="protein sequence ID" value="QKM61042.1"/>
    <property type="molecule type" value="Genomic_DNA"/>
</dbReference>
<protein>
    <recommendedName>
        <fullName evidence="4">DUF1376 domain-containing protein</fullName>
    </recommendedName>
</protein>
<sequence>MNYYEHHIGDYAEATAHLTFIEDATYSRLIRKYYATEKPLPIDVKLVQRLIYARSKEEKNAVVSILNEFFTLTEDGWRQERCDHEIARFKDKQLKARRSAEGRWQSFPTNESQPQITPNNGCVRNAIALRTQCSPDTKHQSPVTNLHTPDKQNNGGEKEKISQGPPTLADDEKIFQERIEKYKSFAAMISKEGRATAVDDYRIRDIVNLGVTDAEVAEAIATAKETRMKVSNPTPINAGYVLAILKGARKKAEAASADEDTWWKTNEGIDAKGRELGMRAEGAESYETFKTRIFAELHKRKERAETTEKPNAN</sequence>
<reference evidence="2 3" key="1">
    <citation type="submission" date="2018-04" db="EMBL/GenBank/DDBJ databases">
        <title>Polynucleobacter sp. UK-Long2-W17 genome.</title>
        <authorList>
            <person name="Hahn M.W."/>
        </authorList>
    </citation>
    <scope>NUCLEOTIDE SEQUENCE [LARGE SCALE GENOMIC DNA]</scope>
    <source>
        <strain evidence="2 3">UK-Long2-W17</strain>
    </source>
</reference>
<feature type="region of interest" description="Disordered" evidence="1">
    <location>
        <begin position="134"/>
        <end position="169"/>
    </location>
</feature>
<evidence type="ECO:0000313" key="3">
    <source>
        <dbReference type="Proteomes" id="UP000501090"/>
    </source>
</evidence>
<feature type="compositionally biased region" description="Polar residues" evidence="1">
    <location>
        <begin position="134"/>
        <end position="155"/>
    </location>
</feature>
<dbReference type="Pfam" id="PF07120">
    <property type="entry name" value="DUF1376"/>
    <property type="match status" value="1"/>
</dbReference>
<evidence type="ECO:0008006" key="4">
    <source>
        <dbReference type="Google" id="ProtNLM"/>
    </source>
</evidence>
<dbReference type="Proteomes" id="UP000501090">
    <property type="component" value="Chromosome"/>
</dbReference>
<organism evidence="2 3">
    <name type="scientific">Polynucleobacter arcticus</name>
    <dbReference type="NCBI Taxonomy" id="1743165"/>
    <lineage>
        <taxon>Bacteria</taxon>
        <taxon>Pseudomonadati</taxon>
        <taxon>Pseudomonadota</taxon>
        <taxon>Betaproteobacteria</taxon>
        <taxon>Burkholderiales</taxon>
        <taxon>Burkholderiaceae</taxon>
        <taxon>Polynucleobacter</taxon>
    </lineage>
</organism>
<accession>A0A6M9PM84</accession>
<gene>
    <name evidence="2" type="ORF">DN92_08395</name>
</gene>
<dbReference type="KEGG" id="pard:DN92_08395"/>
<feature type="compositionally biased region" description="Polar residues" evidence="1">
    <location>
        <begin position="106"/>
        <end position="119"/>
    </location>
</feature>
<feature type="region of interest" description="Disordered" evidence="1">
    <location>
        <begin position="100"/>
        <end position="119"/>
    </location>
</feature>
<proteinExistence type="predicted"/>
<dbReference type="AlphaFoldDB" id="A0A6M9PM84"/>
<evidence type="ECO:0000256" key="1">
    <source>
        <dbReference type="SAM" id="MobiDB-lite"/>
    </source>
</evidence>
<dbReference type="InterPro" id="IPR010781">
    <property type="entry name" value="DUF1376"/>
</dbReference>
<evidence type="ECO:0000313" key="2">
    <source>
        <dbReference type="EMBL" id="QKM61042.1"/>
    </source>
</evidence>
<keyword evidence="3" id="KW-1185">Reference proteome</keyword>
<dbReference type="RefSeq" id="WP_173960806.1">
    <property type="nucleotide sequence ID" value="NZ_CP028940.1"/>
</dbReference>